<evidence type="ECO:0000313" key="2">
    <source>
        <dbReference type="Proteomes" id="UP001458415"/>
    </source>
</evidence>
<evidence type="ECO:0000313" key="1">
    <source>
        <dbReference type="EMBL" id="MER6981418.1"/>
    </source>
</evidence>
<organism evidence="1 2">
    <name type="scientific">Streptomyces carpinensis</name>
    <dbReference type="NCBI Taxonomy" id="66369"/>
    <lineage>
        <taxon>Bacteria</taxon>
        <taxon>Bacillati</taxon>
        <taxon>Actinomycetota</taxon>
        <taxon>Actinomycetes</taxon>
        <taxon>Kitasatosporales</taxon>
        <taxon>Streptomycetaceae</taxon>
        <taxon>Streptomyces</taxon>
    </lineage>
</organism>
<dbReference type="EMBL" id="JBEPCU010000761">
    <property type="protein sequence ID" value="MER6981418.1"/>
    <property type="molecule type" value="Genomic_DNA"/>
</dbReference>
<proteinExistence type="predicted"/>
<dbReference type="Proteomes" id="UP001458415">
    <property type="component" value="Unassembled WGS sequence"/>
</dbReference>
<accession>A0ABV1WB49</accession>
<keyword evidence="2" id="KW-1185">Reference proteome</keyword>
<name>A0ABV1WB49_9ACTN</name>
<feature type="non-terminal residue" evidence="1">
    <location>
        <position position="60"/>
    </location>
</feature>
<reference evidence="1 2" key="1">
    <citation type="submission" date="2024-06" db="EMBL/GenBank/DDBJ databases">
        <title>The Natural Products Discovery Center: Release of the First 8490 Sequenced Strains for Exploring Actinobacteria Biosynthetic Diversity.</title>
        <authorList>
            <person name="Kalkreuter E."/>
            <person name="Kautsar S.A."/>
            <person name="Yang D."/>
            <person name="Bader C.D."/>
            <person name="Teijaro C.N."/>
            <person name="Fluegel L."/>
            <person name="Davis C.M."/>
            <person name="Simpson J.R."/>
            <person name="Lauterbach L."/>
            <person name="Steele A.D."/>
            <person name="Gui C."/>
            <person name="Meng S."/>
            <person name="Li G."/>
            <person name="Viehrig K."/>
            <person name="Ye F."/>
            <person name="Su P."/>
            <person name="Kiefer A.F."/>
            <person name="Nichols A."/>
            <person name="Cepeda A.J."/>
            <person name="Yan W."/>
            <person name="Fan B."/>
            <person name="Jiang Y."/>
            <person name="Adhikari A."/>
            <person name="Zheng C.-J."/>
            <person name="Schuster L."/>
            <person name="Cowan T.M."/>
            <person name="Smanski M.J."/>
            <person name="Chevrette M.G."/>
            <person name="De Carvalho L.P.S."/>
            <person name="Shen B."/>
        </authorList>
    </citation>
    <scope>NUCLEOTIDE SEQUENCE [LARGE SCALE GENOMIC DNA]</scope>
    <source>
        <strain evidence="1 2">NPDC000634</strain>
    </source>
</reference>
<gene>
    <name evidence="1" type="ORF">ABT317_31715</name>
</gene>
<comment type="caution">
    <text evidence="1">The sequence shown here is derived from an EMBL/GenBank/DDBJ whole genome shotgun (WGS) entry which is preliminary data.</text>
</comment>
<protein>
    <submittedName>
        <fullName evidence="1">Uncharacterized protein</fullName>
    </submittedName>
</protein>
<sequence length="60" mass="6702">MFAYRVSGADRWVGLRWRQLAPSGGTVTRAVRRSPSRTRSARARVAACSSVSPRWCISYS</sequence>